<evidence type="ECO:0000313" key="1">
    <source>
        <dbReference type="EMBL" id="QPH98064.1"/>
    </source>
</evidence>
<proteinExistence type="predicted"/>
<protein>
    <submittedName>
        <fullName evidence="1">Uncharacterized protein</fullName>
    </submittedName>
</protein>
<organism evidence="1 2">
    <name type="scientific">Campylobacter concisus</name>
    <dbReference type="NCBI Taxonomy" id="199"/>
    <lineage>
        <taxon>Bacteria</taxon>
        <taxon>Pseudomonadati</taxon>
        <taxon>Campylobacterota</taxon>
        <taxon>Epsilonproteobacteria</taxon>
        <taxon>Campylobacterales</taxon>
        <taxon>Campylobacteraceae</taxon>
        <taxon>Campylobacter</taxon>
    </lineage>
</organism>
<dbReference type="RefSeq" id="WP_021086152.1">
    <property type="nucleotide sequence ID" value="NZ_CABPTT010000002.1"/>
</dbReference>
<sequence length="251" mass="29094">MIIYDENLKISAITQNSLEVLGFDSLDDFLSHHSDLGELVITSQKNMNCSFLEFLQNANNNTARINIKRKDGSAILLNASLQCATLKNEEKIFAILLERQDTLNNQNLVAATKTKPILRLPIFEINARYLFDSDIQVLIDDTWFETSAKVLNLQKDELAYYLNIFSRNAREKFILIQSSLIAKDEMMLRKYVNEIKEAALNLKLNIFVKELENLLKSDRKEKRKEISMFSKRLSEIDIIVKKYSKKSVYEN</sequence>
<dbReference type="EMBL" id="CP049263">
    <property type="protein sequence ID" value="QPH98064.1"/>
    <property type="molecule type" value="Genomic_DNA"/>
</dbReference>
<dbReference type="AlphaFoldDB" id="A0A7S9S836"/>
<accession>A0A7S9S836</accession>
<name>A0A7S9S836_9BACT</name>
<reference evidence="1 2" key="1">
    <citation type="journal article" date="2018" name="Emerg. Microbes Infect.">
        <title>Genomic analysis of oral Campylobacter concisus strains identified a potential bacterial molecular marker associated with active Crohn's disease.</title>
        <authorList>
            <person name="Liu F."/>
            <person name="Ma R."/>
            <person name="Tay C.Y.A."/>
            <person name="Octavia S."/>
            <person name="Lan R."/>
            <person name="Chung H.K.L."/>
            <person name="Riordan S.M."/>
            <person name="Grimm M.C."/>
            <person name="Leong R.W."/>
            <person name="Tanaka M.M."/>
            <person name="Connor S."/>
            <person name="Zhang L."/>
        </authorList>
    </citation>
    <scope>NUCLEOTIDE SEQUENCE [LARGE SCALE GENOMIC DNA]</scope>
    <source>
        <strain evidence="1 2">H16O-S1</strain>
    </source>
</reference>
<reference evidence="1 2" key="2">
    <citation type="journal article" date="2020" name="Microb. Genom.">
        <title>Analysis of complete Campylobacter concisus genomes identifies genomospecies features, secretion systems and novel plasmids and their association with severe ulcerative colitis.</title>
        <authorList>
            <person name="Liu F."/>
            <person name="Chen S."/>
            <person name="Luu L.D.W."/>
            <person name="Lee S.A."/>
            <person name="Tay A.C.Y."/>
            <person name="Wu R."/>
            <person name="Riordan S.M."/>
            <person name="Lan R."/>
            <person name="Liu L."/>
            <person name="Zhang L."/>
        </authorList>
    </citation>
    <scope>NUCLEOTIDE SEQUENCE [LARGE SCALE GENOMIC DNA]</scope>
    <source>
        <strain evidence="1 2">H16O-S1</strain>
    </source>
</reference>
<gene>
    <name evidence="1" type="ORF">CVS89_07380</name>
</gene>
<dbReference type="Proteomes" id="UP000594571">
    <property type="component" value="Chromosome"/>
</dbReference>
<evidence type="ECO:0000313" key="2">
    <source>
        <dbReference type="Proteomes" id="UP000594571"/>
    </source>
</evidence>